<feature type="region of interest" description="Disordered" evidence="1">
    <location>
        <begin position="60"/>
        <end position="125"/>
    </location>
</feature>
<sequence>MRALALSEKCVYPDASHWQATTGGAQTLSYVPSTLSVSPVHIMKRNLERTPFFSDISAKETKRAASKKRPAVSNTINGDWYSESPKKQPRNIDCHGPDSLPTGPRLDRSLPGYSSEPSDKLSLSRLFTRARSTRGELGEAPKWSIPGLLRPTS</sequence>
<gene>
    <name evidence="2" type="ORF">TSAR_010248</name>
</gene>
<reference evidence="2 3" key="1">
    <citation type="journal article" date="2017" name="Curr. Biol.">
        <title>The Evolution of Venom by Co-option of Single-Copy Genes.</title>
        <authorList>
            <person name="Martinson E.O."/>
            <person name="Mrinalini"/>
            <person name="Kelkar Y.D."/>
            <person name="Chang C.H."/>
            <person name="Werren J.H."/>
        </authorList>
    </citation>
    <scope>NUCLEOTIDE SEQUENCE [LARGE SCALE GENOMIC DNA]</scope>
    <source>
        <strain evidence="2 3">Alberta</strain>
        <tissue evidence="2">Whole body</tissue>
    </source>
</reference>
<dbReference type="AlphaFoldDB" id="A0A232FLF8"/>
<accession>A0A232FLF8</accession>
<keyword evidence="3" id="KW-1185">Reference proteome</keyword>
<comment type="caution">
    <text evidence="2">The sequence shown here is derived from an EMBL/GenBank/DDBJ whole genome shotgun (WGS) entry which is preliminary data.</text>
</comment>
<evidence type="ECO:0000313" key="2">
    <source>
        <dbReference type="EMBL" id="OXU31586.1"/>
    </source>
</evidence>
<organism evidence="2 3">
    <name type="scientific">Trichomalopsis sarcophagae</name>
    <dbReference type="NCBI Taxonomy" id="543379"/>
    <lineage>
        <taxon>Eukaryota</taxon>
        <taxon>Metazoa</taxon>
        <taxon>Ecdysozoa</taxon>
        <taxon>Arthropoda</taxon>
        <taxon>Hexapoda</taxon>
        <taxon>Insecta</taxon>
        <taxon>Pterygota</taxon>
        <taxon>Neoptera</taxon>
        <taxon>Endopterygota</taxon>
        <taxon>Hymenoptera</taxon>
        <taxon>Apocrita</taxon>
        <taxon>Proctotrupomorpha</taxon>
        <taxon>Chalcidoidea</taxon>
        <taxon>Pteromalidae</taxon>
        <taxon>Pteromalinae</taxon>
        <taxon>Trichomalopsis</taxon>
    </lineage>
</organism>
<proteinExistence type="predicted"/>
<dbReference type="EMBL" id="NNAY01000046">
    <property type="protein sequence ID" value="OXU31586.1"/>
    <property type="molecule type" value="Genomic_DNA"/>
</dbReference>
<dbReference type="Proteomes" id="UP000215335">
    <property type="component" value="Unassembled WGS sequence"/>
</dbReference>
<evidence type="ECO:0000256" key="1">
    <source>
        <dbReference type="SAM" id="MobiDB-lite"/>
    </source>
</evidence>
<protein>
    <submittedName>
        <fullName evidence="2">Uncharacterized protein</fullName>
    </submittedName>
</protein>
<feature type="region of interest" description="Disordered" evidence="1">
    <location>
        <begin position="134"/>
        <end position="153"/>
    </location>
</feature>
<feature type="compositionally biased region" description="Basic and acidic residues" evidence="1">
    <location>
        <begin position="84"/>
        <end position="96"/>
    </location>
</feature>
<evidence type="ECO:0000313" key="3">
    <source>
        <dbReference type="Proteomes" id="UP000215335"/>
    </source>
</evidence>
<name>A0A232FLF8_9HYME</name>